<sequence length="174" mass="19202">METRRLYVYRLPEQAGKEPCNPLYRLYETMPFFRVLKAVLIQRIIRICPSLSLKNTIYRRLLGVQIGAHTAIALDVTLDVLRPDWISIGRNCVIGFRTTILTHEYLVREYRFGRVAIGDEVMIGANSTILAGVSIGDGSVIGAGSVVTTDIPPGVFAAGVPARIVRSLTAARTE</sequence>
<dbReference type="Gene3D" id="2.160.10.10">
    <property type="entry name" value="Hexapeptide repeat proteins"/>
    <property type="match status" value="1"/>
</dbReference>
<evidence type="ECO:0008006" key="5">
    <source>
        <dbReference type="Google" id="ProtNLM"/>
    </source>
</evidence>
<comment type="caution">
    <text evidence="3">The sequence shown here is derived from an EMBL/GenBank/DDBJ whole genome shotgun (WGS) entry which is preliminary data.</text>
</comment>
<evidence type="ECO:0000313" key="3">
    <source>
        <dbReference type="EMBL" id="KUO95445.1"/>
    </source>
</evidence>
<evidence type="ECO:0000256" key="2">
    <source>
        <dbReference type="ARBA" id="ARBA00022737"/>
    </source>
</evidence>
<dbReference type="Pfam" id="PF14602">
    <property type="entry name" value="Hexapep_2"/>
    <property type="match status" value="2"/>
</dbReference>
<protein>
    <recommendedName>
        <fullName evidence="5">Acetyltransferase</fullName>
    </recommendedName>
</protein>
<dbReference type="Proteomes" id="UP000053557">
    <property type="component" value="Unassembled WGS sequence"/>
</dbReference>
<dbReference type="InterPro" id="IPR001451">
    <property type="entry name" value="Hexapep"/>
</dbReference>
<proteinExistence type="predicted"/>
<evidence type="ECO:0000256" key="1">
    <source>
        <dbReference type="ARBA" id="ARBA00022679"/>
    </source>
</evidence>
<dbReference type="InterPro" id="IPR011004">
    <property type="entry name" value="Trimer_LpxA-like_sf"/>
</dbReference>
<dbReference type="RefSeq" id="WP_067717242.1">
    <property type="nucleotide sequence ID" value="NZ_LPVJ01000051.1"/>
</dbReference>
<dbReference type="CDD" id="cd04647">
    <property type="entry name" value="LbH_MAT_like"/>
    <property type="match status" value="1"/>
</dbReference>
<dbReference type="GO" id="GO:0016740">
    <property type="term" value="F:transferase activity"/>
    <property type="evidence" value="ECO:0007669"/>
    <property type="project" value="UniProtKB-KW"/>
</dbReference>
<dbReference type="PROSITE" id="PS00101">
    <property type="entry name" value="HEXAPEP_TRANSFERASES"/>
    <property type="match status" value="1"/>
</dbReference>
<keyword evidence="2" id="KW-0677">Repeat</keyword>
<name>A0A101XPX5_9BACL</name>
<dbReference type="EMBL" id="LPVJ01000051">
    <property type="protein sequence ID" value="KUO95445.1"/>
    <property type="molecule type" value="Genomic_DNA"/>
</dbReference>
<keyword evidence="4" id="KW-1185">Reference proteome</keyword>
<dbReference type="PANTHER" id="PTHR23416">
    <property type="entry name" value="SIALIC ACID SYNTHASE-RELATED"/>
    <property type="match status" value="1"/>
</dbReference>
<dbReference type="AlphaFoldDB" id="A0A101XPX5"/>
<organism evidence="3 4">
    <name type="scientific">Ferroacidibacillus organovorans</name>
    <dbReference type="NCBI Taxonomy" id="1765683"/>
    <lineage>
        <taxon>Bacteria</taxon>
        <taxon>Bacillati</taxon>
        <taxon>Bacillota</taxon>
        <taxon>Bacilli</taxon>
        <taxon>Bacillales</taxon>
        <taxon>Alicyclobacillaceae</taxon>
        <taxon>Ferroacidibacillus</taxon>
    </lineage>
</organism>
<accession>A0A101XPX5</accession>
<dbReference type="PANTHER" id="PTHR23416:SF78">
    <property type="entry name" value="LIPOPOLYSACCHARIDE BIOSYNTHESIS O-ACETYL TRANSFERASE WBBJ-RELATED"/>
    <property type="match status" value="1"/>
</dbReference>
<keyword evidence="1" id="KW-0808">Transferase</keyword>
<gene>
    <name evidence="3" type="ORF">ATW55_03005</name>
</gene>
<dbReference type="OrthoDB" id="9801697at2"/>
<reference evidence="3 4" key="1">
    <citation type="submission" date="2015-12" db="EMBL/GenBank/DDBJ databases">
        <title>Draft genome sequence of Acidibacillus ferrooxidans ITV001, isolated from a chalcopyrite acid mine drainage site in Brazil.</title>
        <authorList>
            <person name="Dall'Agnol H."/>
            <person name="Nancucheo I."/>
            <person name="Johnson B."/>
            <person name="Oliveira R."/>
            <person name="Leite L."/>
            <person name="Pylro V."/>
            <person name="Nunes G.L."/>
            <person name="Tzotzos G."/>
            <person name="Fernandes G.R."/>
            <person name="Dutra J."/>
            <person name="Orellana S.C."/>
            <person name="Oliveira G."/>
        </authorList>
    </citation>
    <scope>NUCLEOTIDE SEQUENCE [LARGE SCALE GENOMIC DNA]</scope>
    <source>
        <strain evidence="4">ITV01</strain>
    </source>
</reference>
<evidence type="ECO:0000313" key="4">
    <source>
        <dbReference type="Proteomes" id="UP000053557"/>
    </source>
</evidence>
<dbReference type="SUPFAM" id="SSF51161">
    <property type="entry name" value="Trimeric LpxA-like enzymes"/>
    <property type="match status" value="1"/>
</dbReference>
<dbReference type="InterPro" id="IPR051159">
    <property type="entry name" value="Hexapeptide_acetyltransf"/>
</dbReference>
<dbReference type="InterPro" id="IPR018357">
    <property type="entry name" value="Hexapep_transf_CS"/>
</dbReference>